<dbReference type="Pfam" id="PF09339">
    <property type="entry name" value="HTH_IclR"/>
    <property type="match status" value="1"/>
</dbReference>
<dbReference type="GO" id="GO:0003700">
    <property type="term" value="F:DNA-binding transcription factor activity"/>
    <property type="evidence" value="ECO:0007669"/>
    <property type="project" value="TreeGrafter"/>
</dbReference>
<dbReference type="GO" id="GO:0045892">
    <property type="term" value="P:negative regulation of DNA-templated transcription"/>
    <property type="evidence" value="ECO:0007669"/>
    <property type="project" value="TreeGrafter"/>
</dbReference>
<reference evidence="6" key="1">
    <citation type="submission" date="2022-12" db="EMBL/GenBank/DDBJ databases">
        <title>Reference genome sequencing for broad-spectrum identification of bacterial and archaeal isolates by mass spectrometry.</title>
        <authorList>
            <person name="Sekiguchi Y."/>
            <person name="Tourlousse D.M."/>
        </authorList>
    </citation>
    <scope>NUCLEOTIDE SEQUENCE</scope>
    <source>
        <strain evidence="6">301</strain>
    </source>
</reference>
<dbReference type="InterPro" id="IPR036390">
    <property type="entry name" value="WH_DNA-bd_sf"/>
</dbReference>
<dbReference type="InterPro" id="IPR029016">
    <property type="entry name" value="GAF-like_dom_sf"/>
</dbReference>
<dbReference type="PROSITE" id="PS51078">
    <property type="entry name" value="ICLR_ED"/>
    <property type="match status" value="1"/>
</dbReference>
<keyword evidence="3" id="KW-0804">Transcription</keyword>
<protein>
    <submittedName>
        <fullName evidence="7">IclR family pca regulon transcriptional regulator</fullName>
    </submittedName>
    <submittedName>
        <fullName evidence="6">IclR family transcriptional regulator</fullName>
    </submittedName>
</protein>
<dbReference type="AlphaFoldDB" id="A0A9W6FL04"/>
<dbReference type="InterPro" id="IPR012794">
    <property type="entry name" value="PcaR_PcaU"/>
</dbReference>
<dbReference type="GO" id="GO:0046278">
    <property type="term" value="P:3,4-dihydroxybenzoate metabolic process"/>
    <property type="evidence" value="ECO:0007669"/>
    <property type="project" value="InterPro"/>
</dbReference>
<dbReference type="SUPFAM" id="SSF46785">
    <property type="entry name" value="Winged helix' DNA-binding domain"/>
    <property type="match status" value="1"/>
</dbReference>
<dbReference type="SUPFAM" id="SSF55781">
    <property type="entry name" value="GAF domain-like"/>
    <property type="match status" value="1"/>
</dbReference>
<dbReference type="GO" id="GO:0045893">
    <property type="term" value="P:positive regulation of DNA-templated transcription"/>
    <property type="evidence" value="ECO:0007669"/>
    <property type="project" value="InterPro"/>
</dbReference>
<dbReference type="EMBL" id="JAVDPY010000006">
    <property type="protein sequence ID" value="MDR6334898.1"/>
    <property type="molecule type" value="Genomic_DNA"/>
</dbReference>
<feature type="domain" description="IclR-ED" evidence="5">
    <location>
        <begin position="81"/>
        <end position="265"/>
    </location>
</feature>
<dbReference type="Gene3D" id="3.30.450.40">
    <property type="match status" value="1"/>
</dbReference>
<comment type="caution">
    <text evidence="6">The sequence shown here is derived from an EMBL/GenBank/DDBJ whole genome shotgun (WGS) entry which is preliminary data.</text>
</comment>
<sequence>MTTGEVLERAGAAGEDKDYVQSLVRGLEVIRAFSQYKPRMTLSEVAQHTGLTRAAARRFLLTLVREGYAETDGKLFALRPKVLELGFAYLSSLPIWEIAQPVMRDVVNTLQESCSLSVLDGDDIVYVARVPTARVMTIGLSIGSRLPAFCSSMGRVLLAGLPPAELAVVYDRVRIEKRTPRTVATMVALKEAVENARRQGWALVDQELELGLRSIAVPVRNRRGEVLAALNVSTHEGRSSIEAMRTQFLPVLLDAAQRISAALPQ</sequence>
<dbReference type="GeneID" id="95764336"/>
<feature type="domain" description="HTH iclR-type" evidence="4">
    <location>
        <begin position="20"/>
        <end position="80"/>
    </location>
</feature>
<dbReference type="Gene3D" id="1.10.10.10">
    <property type="entry name" value="Winged helix-like DNA-binding domain superfamily/Winged helix DNA-binding domain"/>
    <property type="match status" value="1"/>
</dbReference>
<dbReference type="RefSeq" id="WP_281808705.1">
    <property type="nucleotide sequence ID" value="NZ_BSDO01000005.1"/>
</dbReference>
<reference evidence="7 9" key="2">
    <citation type="submission" date="2023-07" db="EMBL/GenBank/DDBJ databases">
        <title>Genomic Encyclopedia of Type Strains, Phase IV (KMG-IV): sequencing the most valuable type-strain genomes for metagenomic binning, comparative biology and taxonomic classification.</title>
        <authorList>
            <person name="Goeker M."/>
        </authorList>
    </citation>
    <scope>NUCLEOTIDE SEQUENCE [LARGE SCALE GENOMIC DNA]</scope>
    <source>
        <strain evidence="7 9">DSM 338</strain>
    </source>
</reference>
<dbReference type="InterPro" id="IPR036388">
    <property type="entry name" value="WH-like_DNA-bd_sf"/>
</dbReference>
<dbReference type="EMBL" id="BSDO01000005">
    <property type="protein sequence ID" value="GLI23881.1"/>
    <property type="molecule type" value="Genomic_DNA"/>
</dbReference>
<accession>A0A9W6FL04</accession>
<keyword evidence="2" id="KW-0238">DNA-binding</keyword>
<evidence type="ECO:0000313" key="7">
    <source>
        <dbReference type="EMBL" id="MDR6334898.1"/>
    </source>
</evidence>
<evidence type="ECO:0000313" key="6">
    <source>
        <dbReference type="EMBL" id="GLI23881.1"/>
    </source>
</evidence>
<evidence type="ECO:0000259" key="4">
    <source>
        <dbReference type="PROSITE" id="PS51077"/>
    </source>
</evidence>
<evidence type="ECO:0000256" key="3">
    <source>
        <dbReference type="ARBA" id="ARBA00023163"/>
    </source>
</evidence>
<dbReference type="PANTHER" id="PTHR30136">
    <property type="entry name" value="HELIX-TURN-HELIX TRANSCRIPTIONAL REGULATOR, ICLR FAMILY"/>
    <property type="match status" value="1"/>
</dbReference>
<dbReference type="InterPro" id="IPR050707">
    <property type="entry name" value="HTH_MetabolicPath_Reg"/>
</dbReference>
<evidence type="ECO:0000256" key="1">
    <source>
        <dbReference type="ARBA" id="ARBA00023015"/>
    </source>
</evidence>
<dbReference type="PANTHER" id="PTHR30136:SF34">
    <property type="entry name" value="TRANSCRIPTIONAL REGULATOR"/>
    <property type="match status" value="1"/>
</dbReference>
<keyword evidence="9" id="KW-1185">Reference proteome</keyword>
<dbReference type="InterPro" id="IPR005471">
    <property type="entry name" value="Tscrpt_reg_IclR_N"/>
</dbReference>
<dbReference type="InterPro" id="IPR014757">
    <property type="entry name" value="Tscrpt_reg_IclR_C"/>
</dbReference>
<evidence type="ECO:0000313" key="8">
    <source>
        <dbReference type="Proteomes" id="UP001144397"/>
    </source>
</evidence>
<dbReference type="Proteomes" id="UP001144397">
    <property type="component" value="Unassembled WGS sequence"/>
</dbReference>
<gene>
    <name evidence="7" type="ORF">GGQ86_003388</name>
    <name evidence="6" type="ORF">XFLAVUS301_35550</name>
</gene>
<evidence type="ECO:0000256" key="2">
    <source>
        <dbReference type="ARBA" id="ARBA00023125"/>
    </source>
</evidence>
<proteinExistence type="predicted"/>
<dbReference type="NCBIfam" id="TIGR02431">
    <property type="entry name" value="pcaR_pcaU"/>
    <property type="match status" value="1"/>
</dbReference>
<dbReference type="GO" id="GO:0003677">
    <property type="term" value="F:DNA binding"/>
    <property type="evidence" value="ECO:0007669"/>
    <property type="project" value="UniProtKB-KW"/>
</dbReference>
<organism evidence="6 8">
    <name type="scientific">Xanthobacter flavus</name>
    <dbReference type="NCBI Taxonomy" id="281"/>
    <lineage>
        <taxon>Bacteria</taxon>
        <taxon>Pseudomonadati</taxon>
        <taxon>Pseudomonadota</taxon>
        <taxon>Alphaproteobacteria</taxon>
        <taxon>Hyphomicrobiales</taxon>
        <taxon>Xanthobacteraceae</taxon>
        <taxon>Xanthobacter</taxon>
    </lineage>
</organism>
<evidence type="ECO:0000259" key="5">
    <source>
        <dbReference type="PROSITE" id="PS51078"/>
    </source>
</evidence>
<evidence type="ECO:0000313" key="9">
    <source>
        <dbReference type="Proteomes" id="UP001245370"/>
    </source>
</evidence>
<dbReference type="Pfam" id="PF01614">
    <property type="entry name" value="IclR_C"/>
    <property type="match status" value="1"/>
</dbReference>
<keyword evidence="1" id="KW-0805">Transcription regulation</keyword>
<dbReference type="PROSITE" id="PS51077">
    <property type="entry name" value="HTH_ICLR"/>
    <property type="match status" value="1"/>
</dbReference>
<dbReference type="SMART" id="SM00346">
    <property type="entry name" value="HTH_ICLR"/>
    <property type="match status" value="1"/>
</dbReference>
<name>A0A9W6FL04_XANFL</name>
<dbReference type="Proteomes" id="UP001245370">
    <property type="component" value="Unassembled WGS sequence"/>
</dbReference>